<feature type="compositionally biased region" description="Polar residues" evidence="1">
    <location>
        <begin position="146"/>
        <end position="179"/>
    </location>
</feature>
<dbReference type="Proteomes" id="UP001642520">
    <property type="component" value="Unassembled WGS sequence"/>
</dbReference>
<keyword evidence="4" id="KW-1185">Reference proteome</keyword>
<proteinExistence type="predicted"/>
<feature type="signal peptide" evidence="2">
    <location>
        <begin position="1"/>
        <end position="25"/>
    </location>
</feature>
<evidence type="ECO:0000313" key="3">
    <source>
        <dbReference type="EMBL" id="CAL7949046.1"/>
    </source>
</evidence>
<name>A0ABP1P6Z0_XYLVO</name>
<evidence type="ECO:0008006" key="5">
    <source>
        <dbReference type="Google" id="ProtNLM"/>
    </source>
</evidence>
<sequence>MEKKIFFSTMMFVFALSTLWSMCQAVPLLDLRDSLEQNVLDAIVTSACSSNGRCWEWLPAQDVHEDIPVSKIDVRREASSIDPTTVIETWNDNSRLPNKKVYQSSLVTKQIGNRLSKKDAVTSRSRGAGGMPFSVLYMNPPGSRGNHGSTAQQQVGKTESSTPTLAHSNSRITLRNGNSMQPRRQYSIIPQLFISYGWGPFGK</sequence>
<reference evidence="3 4" key="1">
    <citation type="submission" date="2024-08" db="EMBL/GenBank/DDBJ databases">
        <authorList>
            <person name="Will J Nash"/>
            <person name="Angela Man"/>
            <person name="Seanna McTaggart"/>
            <person name="Kendall Baker"/>
            <person name="Tom Barker"/>
            <person name="Leah Catchpole"/>
            <person name="Alex Durrant"/>
            <person name="Karim Gharbi"/>
            <person name="Naomi Irish"/>
            <person name="Gemy Kaithakottil"/>
            <person name="Debby Ku"/>
            <person name="Aaliyah Providence"/>
            <person name="Felix Shaw"/>
            <person name="David Swarbreck"/>
            <person name="Chris Watkins"/>
            <person name="Ann M. McCartney"/>
            <person name="Giulio Formenti"/>
            <person name="Alice Mouton"/>
            <person name="Noel Vella"/>
            <person name="Bjorn M von Reumont"/>
            <person name="Adriana Vella"/>
            <person name="Wilfried Haerty"/>
        </authorList>
    </citation>
    <scope>NUCLEOTIDE SEQUENCE [LARGE SCALE GENOMIC DNA]</scope>
</reference>
<feature type="region of interest" description="Disordered" evidence="1">
    <location>
        <begin position="140"/>
        <end position="179"/>
    </location>
</feature>
<keyword evidence="2" id="KW-0732">Signal</keyword>
<evidence type="ECO:0000313" key="4">
    <source>
        <dbReference type="Proteomes" id="UP001642520"/>
    </source>
</evidence>
<comment type="caution">
    <text evidence="3">The sequence shown here is derived from an EMBL/GenBank/DDBJ whole genome shotgun (WGS) entry which is preliminary data.</text>
</comment>
<evidence type="ECO:0000256" key="2">
    <source>
        <dbReference type="SAM" id="SignalP"/>
    </source>
</evidence>
<organism evidence="3 4">
    <name type="scientific">Xylocopa violacea</name>
    <name type="common">Violet carpenter bee</name>
    <name type="synonym">Apis violacea</name>
    <dbReference type="NCBI Taxonomy" id="135666"/>
    <lineage>
        <taxon>Eukaryota</taxon>
        <taxon>Metazoa</taxon>
        <taxon>Ecdysozoa</taxon>
        <taxon>Arthropoda</taxon>
        <taxon>Hexapoda</taxon>
        <taxon>Insecta</taxon>
        <taxon>Pterygota</taxon>
        <taxon>Neoptera</taxon>
        <taxon>Endopterygota</taxon>
        <taxon>Hymenoptera</taxon>
        <taxon>Apocrita</taxon>
        <taxon>Aculeata</taxon>
        <taxon>Apoidea</taxon>
        <taxon>Anthophila</taxon>
        <taxon>Apidae</taxon>
        <taxon>Xylocopa</taxon>
        <taxon>Xylocopa</taxon>
    </lineage>
</organism>
<protein>
    <recommendedName>
        <fullName evidence="5">Pheromone biosynthesis activating neuropeptide</fullName>
    </recommendedName>
</protein>
<accession>A0ABP1P6Z0</accession>
<evidence type="ECO:0000256" key="1">
    <source>
        <dbReference type="SAM" id="MobiDB-lite"/>
    </source>
</evidence>
<gene>
    <name evidence="3" type="ORF">XYLVIOL_LOCUS9214</name>
</gene>
<feature type="chain" id="PRO_5046375526" description="Pheromone biosynthesis activating neuropeptide" evidence="2">
    <location>
        <begin position="26"/>
        <end position="203"/>
    </location>
</feature>
<dbReference type="EMBL" id="CAXAJV020001299">
    <property type="protein sequence ID" value="CAL7949046.1"/>
    <property type="molecule type" value="Genomic_DNA"/>
</dbReference>